<evidence type="ECO:0000313" key="2">
    <source>
        <dbReference type="Proteomes" id="UP000546642"/>
    </source>
</evidence>
<evidence type="ECO:0008006" key="3">
    <source>
        <dbReference type="Google" id="ProtNLM"/>
    </source>
</evidence>
<dbReference type="AlphaFoldDB" id="A0A7W9YHF9"/>
<organism evidence="1 2">
    <name type="scientific">Nocardiopsis mwathae</name>
    <dbReference type="NCBI Taxonomy" id="1472723"/>
    <lineage>
        <taxon>Bacteria</taxon>
        <taxon>Bacillati</taxon>
        <taxon>Actinomycetota</taxon>
        <taxon>Actinomycetes</taxon>
        <taxon>Streptosporangiales</taxon>
        <taxon>Nocardiopsidaceae</taxon>
        <taxon>Nocardiopsis</taxon>
    </lineage>
</organism>
<gene>
    <name evidence="1" type="ORF">HNR23_002284</name>
</gene>
<comment type="caution">
    <text evidence="1">The sequence shown here is derived from an EMBL/GenBank/DDBJ whole genome shotgun (WGS) entry which is preliminary data.</text>
</comment>
<protein>
    <recommendedName>
        <fullName evidence="3">Type II toxin-antitoxin system HicA family toxin</fullName>
    </recommendedName>
</protein>
<sequence length="70" mass="8048">MTARVPREYRALYRAARNAGWRVVRRPGSQHWAWYPPGSRRPVITASSPSCSRTWLNDRARLRQAGLRGG</sequence>
<dbReference type="Proteomes" id="UP000546642">
    <property type="component" value="Unassembled WGS sequence"/>
</dbReference>
<dbReference type="RefSeq" id="WP_184075554.1">
    <property type="nucleotide sequence ID" value="NZ_JACHDS010000001.1"/>
</dbReference>
<dbReference type="EMBL" id="JACHDS010000001">
    <property type="protein sequence ID" value="MBB6172224.1"/>
    <property type="molecule type" value="Genomic_DNA"/>
</dbReference>
<evidence type="ECO:0000313" key="1">
    <source>
        <dbReference type="EMBL" id="MBB6172224.1"/>
    </source>
</evidence>
<keyword evidence="2" id="KW-1185">Reference proteome</keyword>
<name>A0A7W9YHF9_9ACTN</name>
<proteinExistence type="predicted"/>
<reference evidence="1 2" key="1">
    <citation type="submission" date="2020-08" db="EMBL/GenBank/DDBJ databases">
        <title>Sequencing the genomes of 1000 actinobacteria strains.</title>
        <authorList>
            <person name="Klenk H.-P."/>
        </authorList>
    </citation>
    <scope>NUCLEOTIDE SEQUENCE [LARGE SCALE GENOMIC DNA]</scope>
    <source>
        <strain evidence="1 2">DSM 46659</strain>
    </source>
</reference>
<accession>A0A7W9YHF9</accession>